<evidence type="ECO:0000313" key="2">
    <source>
        <dbReference type="Proteomes" id="UP000234681"/>
    </source>
</evidence>
<gene>
    <name evidence="1" type="ORF">rCG_54716</name>
</gene>
<evidence type="ECO:0000313" key="1">
    <source>
        <dbReference type="EMBL" id="EDL75969.1"/>
    </source>
</evidence>
<organism evidence="1 2">
    <name type="scientific">Rattus norvegicus</name>
    <name type="common">Rat</name>
    <dbReference type="NCBI Taxonomy" id="10116"/>
    <lineage>
        <taxon>Eukaryota</taxon>
        <taxon>Metazoa</taxon>
        <taxon>Chordata</taxon>
        <taxon>Craniata</taxon>
        <taxon>Vertebrata</taxon>
        <taxon>Euteleostomi</taxon>
        <taxon>Mammalia</taxon>
        <taxon>Eutheria</taxon>
        <taxon>Euarchontoglires</taxon>
        <taxon>Glires</taxon>
        <taxon>Rodentia</taxon>
        <taxon>Myomorpha</taxon>
        <taxon>Muroidea</taxon>
        <taxon>Muridae</taxon>
        <taxon>Murinae</taxon>
        <taxon>Rattus</taxon>
    </lineage>
</organism>
<name>A6KFM7_RAT</name>
<dbReference type="AlphaFoldDB" id="A6KFM7"/>
<reference evidence="2" key="1">
    <citation type="submission" date="2005-09" db="EMBL/GenBank/DDBJ databases">
        <authorList>
            <person name="Mural R.J."/>
            <person name="Li P.W."/>
            <person name="Adams M.D."/>
            <person name="Amanatides P.G."/>
            <person name="Baden-Tillson H."/>
            <person name="Barnstead M."/>
            <person name="Chin S.H."/>
            <person name="Dew I."/>
            <person name="Evans C.A."/>
            <person name="Ferriera S."/>
            <person name="Flanigan M."/>
            <person name="Fosler C."/>
            <person name="Glodek A."/>
            <person name="Gu Z."/>
            <person name="Holt R.A."/>
            <person name="Jennings D."/>
            <person name="Kraft C.L."/>
            <person name="Lu F."/>
            <person name="Nguyen T."/>
            <person name="Nusskern D.R."/>
            <person name="Pfannkoch C.M."/>
            <person name="Sitter C."/>
            <person name="Sutton G.G."/>
            <person name="Venter J.C."/>
            <person name="Wang Z."/>
            <person name="Woodage T."/>
            <person name="Zheng X.H."/>
            <person name="Zhong F."/>
        </authorList>
    </citation>
    <scope>NUCLEOTIDE SEQUENCE [LARGE SCALE GENOMIC DNA]</scope>
    <source>
        <strain>BN</strain>
        <strain evidence="2">Sprague-Dawley</strain>
    </source>
</reference>
<dbReference type="Proteomes" id="UP000234681">
    <property type="component" value="Chromosome 16"/>
</dbReference>
<accession>A6KFM7</accession>
<dbReference type="EMBL" id="CH474045">
    <property type="protein sequence ID" value="EDL75969.1"/>
    <property type="molecule type" value="Genomic_DNA"/>
</dbReference>
<proteinExistence type="predicted"/>
<protein>
    <submittedName>
        <fullName evidence="1">RCG54716</fullName>
    </submittedName>
</protein>
<sequence length="18" mass="2161">MSRRSKMLGNLPKERKTQ</sequence>